<proteinExistence type="predicted"/>
<gene>
    <name evidence="2" type="ORF">HK097_002611</name>
</gene>
<evidence type="ECO:0000256" key="1">
    <source>
        <dbReference type="SAM" id="MobiDB-lite"/>
    </source>
</evidence>
<sequence length="102" mass="10810">SLYHILRIPSPPSTPLSPLNPQAHLLRSSPKDANLPSTPTLKSSGMEFPIANTVDKKAAAALSSLIHMLAILRSVSSSGEGKKLAETSALVREVGWEVVGRD</sequence>
<feature type="non-terminal residue" evidence="2">
    <location>
        <position position="1"/>
    </location>
</feature>
<dbReference type="EMBL" id="JADGJD010001572">
    <property type="protein sequence ID" value="KAJ3040244.1"/>
    <property type="molecule type" value="Genomic_DNA"/>
</dbReference>
<dbReference type="AlphaFoldDB" id="A0AAD5S4L6"/>
<keyword evidence="3" id="KW-1185">Reference proteome</keyword>
<evidence type="ECO:0000313" key="3">
    <source>
        <dbReference type="Proteomes" id="UP001212841"/>
    </source>
</evidence>
<reference evidence="2" key="1">
    <citation type="submission" date="2020-05" db="EMBL/GenBank/DDBJ databases">
        <title>Phylogenomic resolution of chytrid fungi.</title>
        <authorList>
            <person name="Stajich J.E."/>
            <person name="Amses K."/>
            <person name="Simmons R."/>
            <person name="Seto K."/>
            <person name="Myers J."/>
            <person name="Bonds A."/>
            <person name="Quandt C.A."/>
            <person name="Barry K."/>
            <person name="Liu P."/>
            <person name="Grigoriev I."/>
            <person name="Longcore J.E."/>
            <person name="James T.Y."/>
        </authorList>
    </citation>
    <scope>NUCLEOTIDE SEQUENCE</scope>
    <source>
        <strain evidence="2">JEL0318</strain>
    </source>
</reference>
<comment type="caution">
    <text evidence="2">The sequence shown here is derived from an EMBL/GenBank/DDBJ whole genome shotgun (WGS) entry which is preliminary data.</text>
</comment>
<accession>A0AAD5S4L6</accession>
<name>A0AAD5S4L6_9FUNG</name>
<feature type="region of interest" description="Disordered" evidence="1">
    <location>
        <begin position="1"/>
        <end position="42"/>
    </location>
</feature>
<evidence type="ECO:0000313" key="2">
    <source>
        <dbReference type="EMBL" id="KAJ3040244.1"/>
    </source>
</evidence>
<organism evidence="2 3">
    <name type="scientific">Rhizophlyctis rosea</name>
    <dbReference type="NCBI Taxonomy" id="64517"/>
    <lineage>
        <taxon>Eukaryota</taxon>
        <taxon>Fungi</taxon>
        <taxon>Fungi incertae sedis</taxon>
        <taxon>Chytridiomycota</taxon>
        <taxon>Chytridiomycota incertae sedis</taxon>
        <taxon>Chytridiomycetes</taxon>
        <taxon>Rhizophlyctidales</taxon>
        <taxon>Rhizophlyctidaceae</taxon>
        <taxon>Rhizophlyctis</taxon>
    </lineage>
</organism>
<dbReference type="Proteomes" id="UP001212841">
    <property type="component" value="Unassembled WGS sequence"/>
</dbReference>
<protein>
    <submittedName>
        <fullName evidence="2">Uncharacterized protein</fullName>
    </submittedName>
</protein>